<evidence type="ECO:0000256" key="10">
    <source>
        <dbReference type="PROSITE-ProRule" id="PRU10056"/>
    </source>
</evidence>
<evidence type="ECO:0000313" key="14">
    <source>
        <dbReference type="Proteomes" id="UP000278673"/>
    </source>
</evidence>
<dbReference type="InterPro" id="IPR036434">
    <property type="entry name" value="Beta_cellobiohydrolase_sf"/>
</dbReference>
<evidence type="ECO:0000256" key="3">
    <source>
        <dbReference type="ARBA" id="ARBA00023001"/>
    </source>
</evidence>
<evidence type="ECO:0000256" key="2">
    <source>
        <dbReference type="ARBA" id="ARBA00022801"/>
    </source>
</evidence>
<accession>A0A3M2LYK3</accession>
<evidence type="ECO:0000256" key="7">
    <source>
        <dbReference type="ARBA" id="ARBA00023326"/>
    </source>
</evidence>
<feature type="active site" evidence="10">
    <location>
        <position position="131"/>
    </location>
</feature>
<evidence type="ECO:0000256" key="12">
    <source>
        <dbReference type="RuleBase" id="RU361186"/>
    </source>
</evidence>
<evidence type="ECO:0000256" key="4">
    <source>
        <dbReference type="ARBA" id="ARBA00023157"/>
    </source>
</evidence>
<feature type="binding site" evidence="9">
    <location>
        <position position="211"/>
    </location>
    <ligand>
        <name>substrate</name>
    </ligand>
</feature>
<feature type="binding site" evidence="9">
    <location>
        <position position="311"/>
    </location>
    <ligand>
        <name>substrate</name>
    </ligand>
</feature>
<comment type="caution">
    <text evidence="13">The sequence shown here is derived from an EMBL/GenBank/DDBJ whole genome shotgun (WGS) entry which is preliminary data.</text>
</comment>
<dbReference type="PIRSF" id="PIRSF001100">
    <property type="entry name" value="Beta_cellobiohydrolase"/>
    <property type="match status" value="1"/>
</dbReference>
<comment type="similarity">
    <text evidence="12">Belongs to the glycosyl hydrolase family 6.</text>
</comment>
<dbReference type="GO" id="GO:0004553">
    <property type="term" value="F:hydrolase activity, hydrolyzing O-glycosyl compounds"/>
    <property type="evidence" value="ECO:0007669"/>
    <property type="project" value="InterPro"/>
</dbReference>
<keyword evidence="3 12" id="KW-0136">Cellulose degradation</keyword>
<feature type="binding site" evidence="9">
    <location>
        <position position="93"/>
    </location>
    <ligand>
        <name>substrate</name>
    </ligand>
</feature>
<evidence type="ECO:0000256" key="5">
    <source>
        <dbReference type="ARBA" id="ARBA00023277"/>
    </source>
</evidence>
<keyword evidence="2 12" id="KW-0378">Hydrolase</keyword>
<dbReference type="RefSeq" id="WP_122183383.1">
    <property type="nucleotide sequence ID" value="NZ_RFFJ01000037.1"/>
</dbReference>
<dbReference type="PRINTS" id="PR00733">
    <property type="entry name" value="GLHYDRLASE6"/>
</dbReference>
<reference evidence="13 14" key="1">
    <citation type="submission" date="2018-10" db="EMBL/GenBank/DDBJ databases">
        <title>Isolation, diversity and antifungal activity of actinobacteria from wheat.</title>
        <authorList>
            <person name="Han C."/>
        </authorList>
    </citation>
    <scope>NUCLEOTIDE SEQUENCE [LARGE SCALE GENOMIC DNA]</scope>
    <source>
        <strain evidence="13 14">NEAU-YY642</strain>
    </source>
</reference>
<dbReference type="EC" id="3.2.1.-" evidence="12"/>
<dbReference type="InterPro" id="IPR016288">
    <property type="entry name" value="Beta_cellobiohydrolase"/>
</dbReference>
<dbReference type="SUPFAM" id="SSF51989">
    <property type="entry name" value="Glycosyl hydrolases family 6, cellulases"/>
    <property type="match status" value="1"/>
</dbReference>
<dbReference type="PROSITE" id="PS00655">
    <property type="entry name" value="GLYCOSYL_HYDROL_F6_1"/>
    <property type="match status" value="1"/>
</dbReference>
<protein>
    <recommendedName>
        <fullName evidence="12">Glucanase</fullName>
        <ecNumber evidence="12">3.2.1.-</ecNumber>
    </recommendedName>
</protein>
<feature type="binding site" evidence="9">
    <location>
        <position position="242"/>
    </location>
    <ligand>
        <name>substrate</name>
    </ligand>
</feature>
<feature type="binding site" evidence="9">
    <location>
        <position position="315"/>
    </location>
    <ligand>
        <name>substrate</name>
    </ligand>
</feature>
<keyword evidence="6 12" id="KW-0326">Glycosidase</keyword>
<dbReference type="InterPro" id="IPR001524">
    <property type="entry name" value="Glyco_hydro_6_CS"/>
</dbReference>
<organism evidence="13 14">
    <name type="scientific">Streptomyces triticirhizae</name>
    <dbReference type="NCBI Taxonomy" id="2483353"/>
    <lineage>
        <taxon>Bacteria</taxon>
        <taxon>Bacillati</taxon>
        <taxon>Actinomycetota</taxon>
        <taxon>Actinomycetes</taxon>
        <taxon>Kitasatosporales</taxon>
        <taxon>Streptomycetaceae</taxon>
        <taxon>Streptomyces</taxon>
    </lineage>
</organism>
<evidence type="ECO:0000256" key="6">
    <source>
        <dbReference type="ARBA" id="ARBA00023295"/>
    </source>
</evidence>
<dbReference type="PROSITE" id="PS00656">
    <property type="entry name" value="GLYCOSYL_HYDROL_F6_2"/>
    <property type="match status" value="1"/>
</dbReference>
<dbReference type="PANTHER" id="PTHR34876:SF4">
    <property type="entry name" value="1,4-BETA-D-GLUCAN CELLOBIOHYDROLASE C-RELATED"/>
    <property type="match status" value="1"/>
</dbReference>
<feature type="binding site" evidence="9">
    <location>
        <position position="283"/>
    </location>
    <ligand>
        <name>substrate</name>
    </ligand>
</feature>
<dbReference type="Proteomes" id="UP000278673">
    <property type="component" value="Unassembled WGS sequence"/>
</dbReference>
<feature type="active site" description="Proton donor" evidence="8 11">
    <location>
        <position position="169"/>
    </location>
</feature>
<keyword evidence="14" id="KW-1185">Reference proteome</keyword>
<dbReference type="EMBL" id="RFFJ01000037">
    <property type="protein sequence ID" value="RMI42236.1"/>
    <property type="molecule type" value="Genomic_DNA"/>
</dbReference>
<evidence type="ECO:0000313" key="13">
    <source>
        <dbReference type="EMBL" id="RMI42236.1"/>
    </source>
</evidence>
<evidence type="ECO:0000256" key="11">
    <source>
        <dbReference type="PROSITE-ProRule" id="PRU10057"/>
    </source>
</evidence>
<keyword evidence="5 12" id="KW-0119">Carbohydrate metabolism</keyword>
<feature type="active site" description="Proton acceptor" evidence="8">
    <location>
        <position position="317"/>
    </location>
</feature>
<dbReference type="PANTHER" id="PTHR34876">
    <property type="match status" value="1"/>
</dbReference>
<dbReference type="Pfam" id="PF01341">
    <property type="entry name" value="Glyco_hydro_6"/>
    <property type="match status" value="1"/>
</dbReference>
<dbReference type="Gene3D" id="3.20.20.40">
    <property type="entry name" value="1, 4-beta cellobiohydrolase"/>
    <property type="match status" value="1"/>
</dbReference>
<proteinExistence type="inferred from homology"/>
<dbReference type="GO" id="GO:0030245">
    <property type="term" value="P:cellulose catabolic process"/>
    <property type="evidence" value="ECO:0007669"/>
    <property type="project" value="UniProtKB-KW"/>
</dbReference>
<name>A0A3M2LYK3_9ACTN</name>
<evidence type="ECO:0000256" key="9">
    <source>
        <dbReference type="PIRSR" id="PIRSR001100-2"/>
    </source>
</evidence>
<feature type="binding site" evidence="9">
    <location>
        <position position="214"/>
    </location>
    <ligand>
        <name>substrate</name>
    </ligand>
</feature>
<keyword evidence="1" id="KW-0732">Signal</keyword>
<evidence type="ECO:0000256" key="1">
    <source>
        <dbReference type="ARBA" id="ARBA00022729"/>
    </source>
</evidence>
<gene>
    <name evidence="13" type="ORF">EBN88_09600</name>
</gene>
<dbReference type="AlphaFoldDB" id="A0A3M2LYK3"/>
<sequence>MRTPEVAQSPTPPARGRRRRAPLLLAAAATVGGLVAGLALSSGAQGAATAALPDDTVFHNYPANVHNWVAENPDDPRTPLIAERIASQPQAVWFSNYEPSTVTEDAAAVTSAASAAGEVPVIVSYMIPNRDCGGASAGGAPDFPAYLDWTEDFAAGLGSDPVLVILEPDSLALTTCLDDAERAERFASLAEAADLIHAANPEARVYFDAGHSAWHAPATIAGTLREAGVLESGDGIYSNVSNYRVTGEENAFVEAVLNELGDPELTAVIDTSRNGNGPAGSEWCDPPGRLIGENPTANTGNARIDAYLWIKLPGELDGCAGPAGSFSPDMAYELAGGN</sequence>
<keyword evidence="7 12" id="KW-0624">Polysaccharide degradation</keyword>
<evidence type="ECO:0000256" key="8">
    <source>
        <dbReference type="PIRSR" id="PIRSR001100-1"/>
    </source>
</evidence>
<keyword evidence="4" id="KW-1015">Disulfide bond</keyword>